<dbReference type="OrthoDB" id="2748312at2759"/>
<dbReference type="STRING" id="1392247.A0A3N4KCQ4"/>
<accession>A0A3N4KCQ4</accession>
<evidence type="ECO:0000256" key="2">
    <source>
        <dbReference type="SAM" id="SignalP"/>
    </source>
</evidence>
<gene>
    <name evidence="3" type="ORF">P167DRAFT_539377</name>
</gene>
<evidence type="ECO:0008006" key="5">
    <source>
        <dbReference type="Google" id="ProtNLM"/>
    </source>
</evidence>
<feature type="compositionally biased region" description="Low complexity" evidence="1">
    <location>
        <begin position="251"/>
        <end position="274"/>
    </location>
</feature>
<evidence type="ECO:0000313" key="4">
    <source>
        <dbReference type="Proteomes" id="UP000277580"/>
    </source>
</evidence>
<evidence type="ECO:0000313" key="3">
    <source>
        <dbReference type="EMBL" id="RPB08304.1"/>
    </source>
</evidence>
<dbReference type="InParanoid" id="A0A3N4KCQ4"/>
<feature type="chain" id="PRO_5018048672" description="GPI anchored protein" evidence="2">
    <location>
        <begin position="20"/>
        <end position="339"/>
    </location>
</feature>
<feature type="region of interest" description="Disordered" evidence="1">
    <location>
        <begin position="241"/>
        <end position="303"/>
    </location>
</feature>
<organism evidence="3 4">
    <name type="scientific">Morchella conica CCBAS932</name>
    <dbReference type="NCBI Taxonomy" id="1392247"/>
    <lineage>
        <taxon>Eukaryota</taxon>
        <taxon>Fungi</taxon>
        <taxon>Dikarya</taxon>
        <taxon>Ascomycota</taxon>
        <taxon>Pezizomycotina</taxon>
        <taxon>Pezizomycetes</taxon>
        <taxon>Pezizales</taxon>
        <taxon>Morchellaceae</taxon>
        <taxon>Morchella</taxon>
    </lineage>
</organism>
<dbReference type="AlphaFoldDB" id="A0A3N4KCQ4"/>
<feature type="signal peptide" evidence="2">
    <location>
        <begin position="1"/>
        <end position="19"/>
    </location>
</feature>
<dbReference type="Proteomes" id="UP000277580">
    <property type="component" value="Unassembled WGS sequence"/>
</dbReference>
<proteinExistence type="predicted"/>
<name>A0A3N4KCQ4_9PEZI</name>
<protein>
    <recommendedName>
        <fullName evidence="5">GPI anchored protein</fullName>
    </recommendedName>
</protein>
<dbReference type="EMBL" id="ML119165">
    <property type="protein sequence ID" value="RPB08304.1"/>
    <property type="molecule type" value="Genomic_DNA"/>
</dbReference>
<reference evidence="3 4" key="1">
    <citation type="journal article" date="2018" name="Nat. Ecol. Evol.">
        <title>Pezizomycetes genomes reveal the molecular basis of ectomycorrhizal truffle lifestyle.</title>
        <authorList>
            <person name="Murat C."/>
            <person name="Payen T."/>
            <person name="Noel B."/>
            <person name="Kuo A."/>
            <person name="Morin E."/>
            <person name="Chen J."/>
            <person name="Kohler A."/>
            <person name="Krizsan K."/>
            <person name="Balestrini R."/>
            <person name="Da Silva C."/>
            <person name="Montanini B."/>
            <person name="Hainaut M."/>
            <person name="Levati E."/>
            <person name="Barry K.W."/>
            <person name="Belfiori B."/>
            <person name="Cichocki N."/>
            <person name="Clum A."/>
            <person name="Dockter R.B."/>
            <person name="Fauchery L."/>
            <person name="Guy J."/>
            <person name="Iotti M."/>
            <person name="Le Tacon F."/>
            <person name="Lindquist E.A."/>
            <person name="Lipzen A."/>
            <person name="Malagnac F."/>
            <person name="Mello A."/>
            <person name="Molinier V."/>
            <person name="Miyauchi S."/>
            <person name="Poulain J."/>
            <person name="Riccioni C."/>
            <person name="Rubini A."/>
            <person name="Sitrit Y."/>
            <person name="Splivallo R."/>
            <person name="Traeger S."/>
            <person name="Wang M."/>
            <person name="Zifcakova L."/>
            <person name="Wipf D."/>
            <person name="Zambonelli A."/>
            <person name="Paolocci F."/>
            <person name="Nowrousian M."/>
            <person name="Ottonello S."/>
            <person name="Baldrian P."/>
            <person name="Spatafora J.W."/>
            <person name="Henrissat B."/>
            <person name="Nagy L.G."/>
            <person name="Aury J.M."/>
            <person name="Wincker P."/>
            <person name="Grigoriev I.V."/>
            <person name="Bonfante P."/>
            <person name="Martin F.M."/>
        </authorList>
    </citation>
    <scope>NUCLEOTIDE SEQUENCE [LARGE SCALE GENOMIC DNA]</scope>
    <source>
        <strain evidence="3 4">CCBAS932</strain>
    </source>
</reference>
<keyword evidence="4" id="KW-1185">Reference proteome</keyword>
<feature type="compositionally biased region" description="Low complexity" evidence="1">
    <location>
        <begin position="281"/>
        <end position="294"/>
    </location>
</feature>
<keyword evidence="2" id="KW-0732">Signal</keyword>
<evidence type="ECO:0000256" key="1">
    <source>
        <dbReference type="SAM" id="MobiDB-lite"/>
    </source>
</evidence>
<sequence length="339" mass="34122">MKYHVPIIAFLSLATSVCAEESSDLGISPVPKQVLPMGSMEPPGLSGGKFTPFADRVPAAAMHKRQTTCATSGSYMCANSNTCCYVGYDCESDGVQNWCCPIGELCSGSASCPADHTDCGPITGGDGCCPTATSICYYQSSTNRYGCLENGGSGGSGGSSSGGSGGSSSGGSGGSSGSGTCSRSGYFPCSDGSGCCPNGTTCVSGKDYCQKDCERGETECVGGCCPSGYSCDAVRESCIRNSGGGGESTARESTSSRARRTSSTTPIPTPTGTSDFDFSEETPSSTEEGSTTSTRASNTQSTVPTNTVAQVISGNGGSGVRVPVVFGLMIIGLFAVVRL</sequence>